<evidence type="ECO:0000256" key="4">
    <source>
        <dbReference type="ARBA" id="ARBA00011903"/>
    </source>
</evidence>
<dbReference type="InterPro" id="IPR005702">
    <property type="entry name" value="Wzc-like_C"/>
</dbReference>
<dbReference type="Pfam" id="PF13614">
    <property type="entry name" value="AAA_31"/>
    <property type="match status" value="1"/>
</dbReference>
<evidence type="ECO:0000256" key="7">
    <source>
        <dbReference type="ARBA" id="ARBA00022679"/>
    </source>
</evidence>
<dbReference type="GO" id="GO:0004715">
    <property type="term" value="F:non-membrane spanning protein tyrosine kinase activity"/>
    <property type="evidence" value="ECO:0007669"/>
    <property type="project" value="UniProtKB-EC"/>
</dbReference>
<dbReference type="PANTHER" id="PTHR32309:SF13">
    <property type="entry name" value="FERRIC ENTEROBACTIN TRANSPORT PROTEIN FEPE"/>
    <property type="match status" value="1"/>
</dbReference>
<comment type="catalytic activity">
    <reaction evidence="15">
        <text>L-tyrosyl-[protein] + ATP = O-phospho-L-tyrosyl-[protein] + ADP + H(+)</text>
        <dbReference type="Rhea" id="RHEA:10596"/>
        <dbReference type="Rhea" id="RHEA-COMP:10136"/>
        <dbReference type="Rhea" id="RHEA-COMP:20101"/>
        <dbReference type="ChEBI" id="CHEBI:15378"/>
        <dbReference type="ChEBI" id="CHEBI:30616"/>
        <dbReference type="ChEBI" id="CHEBI:46858"/>
        <dbReference type="ChEBI" id="CHEBI:61978"/>
        <dbReference type="ChEBI" id="CHEBI:456216"/>
        <dbReference type="EC" id="2.7.10.2"/>
    </reaction>
</comment>
<evidence type="ECO:0000259" key="19">
    <source>
        <dbReference type="Pfam" id="PF13807"/>
    </source>
</evidence>
<accession>A0A1I5AZU0</accession>
<evidence type="ECO:0000256" key="11">
    <source>
        <dbReference type="ARBA" id="ARBA00022840"/>
    </source>
</evidence>
<dbReference type="FunFam" id="3.40.50.300:FF:000527">
    <property type="entry name" value="Tyrosine-protein kinase etk"/>
    <property type="match status" value="1"/>
</dbReference>
<comment type="similarity">
    <text evidence="2">Belongs to the CpsD/CapB family.</text>
</comment>
<name>A0A1I5AZU0_9FLAO</name>
<keyword evidence="10" id="KW-0418">Kinase</keyword>
<evidence type="ECO:0000256" key="10">
    <source>
        <dbReference type="ARBA" id="ARBA00022777"/>
    </source>
</evidence>
<protein>
    <recommendedName>
        <fullName evidence="4">non-specific protein-tyrosine kinase</fullName>
        <ecNumber evidence="4">2.7.10.2</ecNumber>
    </recommendedName>
</protein>
<keyword evidence="6" id="KW-0997">Cell inner membrane</keyword>
<dbReference type="GO" id="GO:0042802">
    <property type="term" value="F:identical protein binding"/>
    <property type="evidence" value="ECO:0007669"/>
    <property type="project" value="UniProtKB-ARBA"/>
</dbReference>
<evidence type="ECO:0000256" key="16">
    <source>
        <dbReference type="SAM" id="Phobius"/>
    </source>
</evidence>
<evidence type="ECO:0000256" key="6">
    <source>
        <dbReference type="ARBA" id="ARBA00022519"/>
    </source>
</evidence>
<keyword evidence="11" id="KW-0067">ATP-binding</keyword>
<feature type="domain" description="Polysaccharide chain length determinant N-terminal" evidence="17">
    <location>
        <begin position="15"/>
        <end position="99"/>
    </location>
</feature>
<dbReference type="OrthoDB" id="9794577at2"/>
<gene>
    <name evidence="20" type="ORF">SAMN04487989_102395</name>
</gene>
<reference evidence="21" key="1">
    <citation type="submission" date="2016-10" db="EMBL/GenBank/DDBJ databases">
        <authorList>
            <person name="Varghese N."/>
            <person name="Submissions S."/>
        </authorList>
    </citation>
    <scope>NUCLEOTIDE SEQUENCE [LARGE SCALE GENOMIC DNA]</scope>
    <source>
        <strain evidence="21">DSM 23925</strain>
    </source>
</reference>
<comment type="similarity">
    <text evidence="3">Belongs to the etk/wzc family.</text>
</comment>
<dbReference type="EMBL" id="FOVN01000002">
    <property type="protein sequence ID" value="SFN67973.1"/>
    <property type="molecule type" value="Genomic_DNA"/>
</dbReference>
<evidence type="ECO:0000256" key="9">
    <source>
        <dbReference type="ARBA" id="ARBA00022741"/>
    </source>
</evidence>
<evidence type="ECO:0000256" key="15">
    <source>
        <dbReference type="ARBA" id="ARBA00051245"/>
    </source>
</evidence>
<evidence type="ECO:0000313" key="21">
    <source>
        <dbReference type="Proteomes" id="UP000198705"/>
    </source>
</evidence>
<dbReference type="GO" id="GO:0005886">
    <property type="term" value="C:plasma membrane"/>
    <property type="evidence" value="ECO:0007669"/>
    <property type="project" value="UniProtKB-SubCell"/>
</dbReference>
<dbReference type="InterPro" id="IPR032807">
    <property type="entry name" value="GNVR"/>
</dbReference>
<evidence type="ECO:0000313" key="20">
    <source>
        <dbReference type="EMBL" id="SFN67973.1"/>
    </source>
</evidence>
<dbReference type="EC" id="2.7.10.2" evidence="4"/>
<sequence length="784" mass="88869">MKQNAHFRDLIEPYLNRWKFIILCVFSALALAFVYLRYASNQYQAKATIKIKDDKSQGKLPEISSLQNYGLFSNDQNNVLDEIEIIKSRNLIESVIKDLKFNIQFFVEGRIQAHEVYTNPPLNINFSTTDSLLHKIDTTFNIRINSSKDFIFKGIPQDTKILKGNTAQYDDIEGILYDFGENVETGFGDIIITPNIGQYATKIGSDITIRIQPVNNVTSDYKSRLQIQTNELSSIIKLTINDNVREKGVLFLNKLIEKYNDDVINDKQKVVEATSTFINDRLEGVSRELGIVDLTAEDIQQENKLTNLATQSNIFLQTEKENEAKITETGREIQLIDYMKDYLANNQDPNDLLPLNIGIEDGNIGQVAKRHNSLVQERDRILKNSSEINPTVVNLTNQINQLKADLSQSLNSKRSTSQITYNSLVAENSRINSQIYSAPQKERQFKDIKRQQDIKESLYLYLLQKREESAITHGVSSPNAKIVDKAYASGRPVAPKPTIIILAAIILGFSFPIGIIYLLTLLDTKVHSSQDIKKAVDIPFIGDIPKSSKRTQLIKQIDYSPKAEAFRMIRTNVEFMLKGIEKHSKVIFVTSTTSKEGKSHTSINLALSLSYSNKRVLLIETDIRVPKATNYLDVKNEVGLTNYISDPSLQLSDVTVPLKDNSFLDVIPSGVIPPNPAELLMSARMQELFDTVDSQYDYIVVDTAAVGLVTDTLLISNHADLFIYVVRANYLDKRRLQIANNMYQEKRLPNMTILLNGVDHKKANGYGYGYGKNPNKKKWWQRSK</sequence>
<keyword evidence="13 16" id="KW-0472">Membrane</keyword>
<dbReference type="Pfam" id="PF13807">
    <property type="entry name" value="GNVR"/>
    <property type="match status" value="1"/>
</dbReference>
<dbReference type="STRING" id="649333.SAMN04487989_102395"/>
<keyword evidence="7" id="KW-0808">Transferase</keyword>
<dbReference type="InterPro" id="IPR027417">
    <property type="entry name" value="P-loop_NTPase"/>
</dbReference>
<keyword evidence="14" id="KW-0829">Tyrosine-protein kinase</keyword>
<dbReference type="InterPro" id="IPR003856">
    <property type="entry name" value="LPS_length_determ_N"/>
</dbReference>
<evidence type="ECO:0000256" key="12">
    <source>
        <dbReference type="ARBA" id="ARBA00022989"/>
    </source>
</evidence>
<keyword evidence="12 16" id="KW-1133">Transmembrane helix</keyword>
<proteinExistence type="inferred from homology"/>
<dbReference type="InterPro" id="IPR025669">
    <property type="entry name" value="AAA_dom"/>
</dbReference>
<dbReference type="Gene3D" id="3.40.50.300">
    <property type="entry name" value="P-loop containing nucleotide triphosphate hydrolases"/>
    <property type="match status" value="1"/>
</dbReference>
<evidence type="ECO:0000256" key="8">
    <source>
        <dbReference type="ARBA" id="ARBA00022692"/>
    </source>
</evidence>
<evidence type="ECO:0000259" key="18">
    <source>
        <dbReference type="Pfam" id="PF13614"/>
    </source>
</evidence>
<feature type="domain" description="AAA" evidence="18">
    <location>
        <begin position="585"/>
        <end position="726"/>
    </location>
</feature>
<dbReference type="InterPro" id="IPR050445">
    <property type="entry name" value="Bact_polysacc_biosynth/exp"/>
</dbReference>
<dbReference type="Proteomes" id="UP000198705">
    <property type="component" value="Unassembled WGS sequence"/>
</dbReference>
<evidence type="ECO:0000256" key="1">
    <source>
        <dbReference type="ARBA" id="ARBA00004429"/>
    </source>
</evidence>
<keyword evidence="5" id="KW-1003">Cell membrane</keyword>
<keyword evidence="21" id="KW-1185">Reference proteome</keyword>
<dbReference type="GO" id="GO:0005524">
    <property type="term" value="F:ATP binding"/>
    <property type="evidence" value="ECO:0007669"/>
    <property type="project" value="UniProtKB-KW"/>
</dbReference>
<evidence type="ECO:0000259" key="17">
    <source>
        <dbReference type="Pfam" id="PF02706"/>
    </source>
</evidence>
<dbReference type="NCBIfam" id="TIGR01007">
    <property type="entry name" value="eps_fam"/>
    <property type="match status" value="1"/>
</dbReference>
<dbReference type="CDD" id="cd05387">
    <property type="entry name" value="BY-kinase"/>
    <property type="match status" value="1"/>
</dbReference>
<evidence type="ECO:0000256" key="3">
    <source>
        <dbReference type="ARBA" id="ARBA00008883"/>
    </source>
</evidence>
<feature type="transmembrane region" description="Helical" evidence="16">
    <location>
        <begin position="499"/>
        <end position="522"/>
    </location>
</feature>
<dbReference type="AlphaFoldDB" id="A0A1I5AZU0"/>
<feature type="transmembrane region" description="Helical" evidence="16">
    <location>
        <begin position="20"/>
        <end position="38"/>
    </location>
</feature>
<comment type="subcellular location">
    <subcellularLocation>
        <location evidence="1">Cell inner membrane</location>
        <topology evidence="1">Multi-pass membrane protein</topology>
    </subcellularLocation>
</comment>
<evidence type="ECO:0000256" key="13">
    <source>
        <dbReference type="ARBA" id="ARBA00023136"/>
    </source>
</evidence>
<evidence type="ECO:0000256" key="5">
    <source>
        <dbReference type="ARBA" id="ARBA00022475"/>
    </source>
</evidence>
<feature type="domain" description="Tyrosine-protein kinase G-rich" evidence="19">
    <location>
        <begin position="448"/>
        <end position="518"/>
    </location>
</feature>
<organism evidence="20 21">
    <name type="scientific">Bizionia echini</name>
    <dbReference type="NCBI Taxonomy" id="649333"/>
    <lineage>
        <taxon>Bacteria</taxon>
        <taxon>Pseudomonadati</taxon>
        <taxon>Bacteroidota</taxon>
        <taxon>Flavobacteriia</taxon>
        <taxon>Flavobacteriales</taxon>
        <taxon>Flavobacteriaceae</taxon>
        <taxon>Bizionia</taxon>
    </lineage>
</organism>
<evidence type="ECO:0000256" key="2">
    <source>
        <dbReference type="ARBA" id="ARBA00007316"/>
    </source>
</evidence>
<dbReference type="SUPFAM" id="SSF52540">
    <property type="entry name" value="P-loop containing nucleoside triphosphate hydrolases"/>
    <property type="match status" value="1"/>
</dbReference>
<dbReference type="RefSeq" id="WP_092207305.1">
    <property type="nucleotide sequence ID" value="NZ_FOVN01000002.1"/>
</dbReference>
<evidence type="ECO:0000256" key="14">
    <source>
        <dbReference type="ARBA" id="ARBA00023137"/>
    </source>
</evidence>
<dbReference type="PANTHER" id="PTHR32309">
    <property type="entry name" value="TYROSINE-PROTEIN KINASE"/>
    <property type="match status" value="1"/>
</dbReference>
<dbReference type="Pfam" id="PF02706">
    <property type="entry name" value="Wzz"/>
    <property type="match status" value="1"/>
</dbReference>
<keyword evidence="9" id="KW-0547">Nucleotide-binding</keyword>
<keyword evidence="8 16" id="KW-0812">Transmembrane</keyword>